<gene>
    <name evidence="2" type="ORF">LWC34_42035</name>
</gene>
<dbReference type="CDD" id="cd00093">
    <property type="entry name" value="HTH_XRE"/>
    <property type="match status" value="1"/>
</dbReference>
<evidence type="ECO:0000313" key="3">
    <source>
        <dbReference type="Proteomes" id="UP001521150"/>
    </source>
</evidence>
<dbReference type="InterPro" id="IPR001387">
    <property type="entry name" value="Cro/C1-type_HTH"/>
</dbReference>
<dbReference type="SUPFAM" id="SSF47413">
    <property type="entry name" value="lambda repressor-like DNA-binding domains"/>
    <property type="match status" value="1"/>
</dbReference>
<feature type="domain" description="HTH cro/C1-type" evidence="1">
    <location>
        <begin position="2"/>
        <end position="53"/>
    </location>
</feature>
<dbReference type="SMART" id="SM00530">
    <property type="entry name" value="HTH_XRE"/>
    <property type="match status" value="1"/>
</dbReference>
<reference evidence="2 3" key="1">
    <citation type="submission" date="2021-12" db="EMBL/GenBank/DDBJ databases">
        <title>Genome sequence of Kibdelosporangium philippinense ATCC 49844.</title>
        <authorList>
            <person name="Fedorov E.A."/>
            <person name="Omeragic M."/>
            <person name="Shalygina K.F."/>
            <person name="Maclea K.S."/>
        </authorList>
    </citation>
    <scope>NUCLEOTIDE SEQUENCE [LARGE SCALE GENOMIC DNA]</scope>
    <source>
        <strain evidence="2 3">ATCC 49844</strain>
    </source>
</reference>
<dbReference type="Gene3D" id="1.10.260.40">
    <property type="entry name" value="lambda repressor-like DNA-binding domains"/>
    <property type="match status" value="1"/>
</dbReference>
<proteinExistence type="predicted"/>
<accession>A0ABS8ZNQ8</accession>
<keyword evidence="3" id="KW-1185">Reference proteome</keyword>
<dbReference type="PROSITE" id="PS50943">
    <property type="entry name" value="HTH_CROC1"/>
    <property type="match status" value="1"/>
</dbReference>
<evidence type="ECO:0000259" key="1">
    <source>
        <dbReference type="PROSITE" id="PS50943"/>
    </source>
</evidence>
<evidence type="ECO:0000313" key="2">
    <source>
        <dbReference type="EMBL" id="MCE7009350.1"/>
    </source>
</evidence>
<protein>
    <submittedName>
        <fullName evidence="2">Helix-turn-helix transcriptional regulator</fullName>
    </submittedName>
</protein>
<organism evidence="2 3">
    <name type="scientific">Kibdelosporangium philippinense</name>
    <dbReference type="NCBI Taxonomy" id="211113"/>
    <lineage>
        <taxon>Bacteria</taxon>
        <taxon>Bacillati</taxon>
        <taxon>Actinomycetota</taxon>
        <taxon>Actinomycetes</taxon>
        <taxon>Pseudonocardiales</taxon>
        <taxon>Pseudonocardiaceae</taxon>
        <taxon>Kibdelosporangium</taxon>
    </lineage>
</organism>
<dbReference type="Pfam" id="PF13560">
    <property type="entry name" value="HTH_31"/>
    <property type="match status" value="1"/>
</dbReference>
<comment type="caution">
    <text evidence="2">The sequence shown here is derived from an EMBL/GenBank/DDBJ whole genome shotgun (WGS) entry which is preliminary data.</text>
</comment>
<dbReference type="InterPro" id="IPR010982">
    <property type="entry name" value="Lambda_DNA-bd_dom_sf"/>
</dbReference>
<dbReference type="EMBL" id="JAJVCN010000003">
    <property type="protein sequence ID" value="MCE7009350.1"/>
    <property type="molecule type" value="Genomic_DNA"/>
</dbReference>
<name>A0ABS8ZNQ8_9PSEU</name>
<sequence>MAREAAGVSLSALAARTHYSKPLLGHLETGKRRVKPEHVLAYSRALSVPLGGR</sequence>
<dbReference type="Proteomes" id="UP001521150">
    <property type="component" value="Unassembled WGS sequence"/>
</dbReference>